<dbReference type="EMBL" id="CP023525">
    <property type="protein sequence ID" value="ATF95321.1"/>
    <property type="molecule type" value="Genomic_DNA"/>
</dbReference>
<reference evidence="1 2" key="1">
    <citation type="submission" date="2017-09" db="EMBL/GenBank/DDBJ databases">
        <title>FDA dAtabase for Regulatory Grade micrObial Sequences (FDA-ARGOS): Supporting development and validation of Infectious Disease Dx tests.</title>
        <authorList>
            <person name="Minogue T."/>
            <person name="Wolcott M."/>
            <person name="Wasieloski L."/>
            <person name="Aguilar W."/>
            <person name="Moore D."/>
            <person name="Tallon L."/>
            <person name="Sadzewicz L."/>
            <person name="Ott S."/>
            <person name="Zhao X."/>
            <person name="Nagaraj S."/>
            <person name="Vavikolanu K."/>
            <person name="Aluvathingal J."/>
            <person name="Nadendla S."/>
            <person name="Sichtig H."/>
        </authorList>
    </citation>
    <scope>NUCLEOTIDE SEQUENCE [LARGE SCALE GENOMIC DNA]</scope>
    <source>
        <strain evidence="1 2">FDAARGOS_392</strain>
    </source>
</reference>
<organism evidence="1 2">
    <name type="scientific">Cedecea neteri</name>
    <dbReference type="NCBI Taxonomy" id="158822"/>
    <lineage>
        <taxon>Bacteria</taxon>
        <taxon>Pseudomonadati</taxon>
        <taxon>Pseudomonadota</taxon>
        <taxon>Gammaproteobacteria</taxon>
        <taxon>Enterobacterales</taxon>
        <taxon>Enterobacteriaceae</taxon>
        <taxon>Cedecea</taxon>
    </lineage>
</organism>
<gene>
    <name evidence="1" type="ORF">CO704_23060</name>
</gene>
<sequence length="50" mass="5956">MLAYRTNHRVISAACDRVCKYLKRNLHFININSTLRFIWYDQIPLLDSGD</sequence>
<name>A0A291E5I7_9ENTR</name>
<dbReference type="Proteomes" id="UP000217979">
    <property type="component" value="Chromosome"/>
</dbReference>
<evidence type="ECO:0000313" key="1">
    <source>
        <dbReference type="EMBL" id="ATF95321.1"/>
    </source>
</evidence>
<dbReference type="AlphaFoldDB" id="A0A291E5I7"/>
<protein>
    <submittedName>
        <fullName evidence="1">3-hydroxyacyl-CoA dehydrogenase</fullName>
    </submittedName>
</protein>
<proteinExistence type="predicted"/>
<accession>A0A291E5I7</accession>
<evidence type="ECO:0000313" key="2">
    <source>
        <dbReference type="Proteomes" id="UP000217979"/>
    </source>
</evidence>